<dbReference type="AlphaFoldDB" id="A0A9N7QYZ2"/>
<organism evidence="2 3">
    <name type="scientific">Striga hermonthica</name>
    <name type="common">Purple witchweed</name>
    <name type="synonym">Buchnera hermonthica</name>
    <dbReference type="NCBI Taxonomy" id="68872"/>
    <lineage>
        <taxon>Eukaryota</taxon>
        <taxon>Viridiplantae</taxon>
        <taxon>Streptophyta</taxon>
        <taxon>Embryophyta</taxon>
        <taxon>Tracheophyta</taxon>
        <taxon>Spermatophyta</taxon>
        <taxon>Magnoliopsida</taxon>
        <taxon>eudicotyledons</taxon>
        <taxon>Gunneridae</taxon>
        <taxon>Pentapetalae</taxon>
        <taxon>asterids</taxon>
        <taxon>lamiids</taxon>
        <taxon>Lamiales</taxon>
        <taxon>Orobanchaceae</taxon>
        <taxon>Buchnereae</taxon>
        <taxon>Striga</taxon>
    </lineage>
</organism>
<proteinExistence type="predicted"/>
<reference evidence="2" key="1">
    <citation type="submission" date="2019-12" db="EMBL/GenBank/DDBJ databases">
        <authorList>
            <person name="Scholes J."/>
        </authorList>
    </citation>
    <scope>NUCLEOTIDE SEQUENCE</scope>
</reference>
<accession>A0A9N7QYZ2</accession>
<sequence length="76" mass="8746">RAPNESFRQPPPRQPLAPQQQFPLHQQHQRVERGDEDDARSVTSRPVAMTQPEGLTLERLAAQMRQLQARVQGKRP</sequence>
<feature type="non-terminal residue" evidence="2">
    <location>
        <position position="76"/>
    </location>
</feature>
<evidence type="ECO:0000313" key="2">
    <source>
        <dbReference type="EMBL" id="CAA0806508.1"/>
    </source>
</evidence>
<comment type="caution">
    <text evidence="2">The sequence shown here is derived from an EMBL/GenBank/DDBJ whole genome shotgun (WGS) entry which is preliminary data.</text>
</comment>
<protein>
    <submittedName>
        <fullName evidence="2">Uncharacterized protein</fullName>
    </submittedName>
</protein>
<gene>
    <name evidence="2" type="ORF">SHERM_09397</name>
</gene>
<feature type="region of interest" description="Disordered" evidence="1">
    <location>
        <begin position="1"/>
        <end position="55"/>
    </location>
</feature>
<feature type="compositionally biased region" description="Low complexity" evidence="1">
    <location>
        <begin position="16"/>
        <end position="26"/>
    </location>
</feature>
<keyword evidence="3" id="KW-1185">Reference proteome</keyword>
<dbReference type="Proteomes" id="UP001153555">
    <property type="component" value="Unassembled WGS sequence"/>
</dbReference>
<feature type="non-terminal residue" evidence="2">
    <location>
        <position position="1"/>
    </location>
</feature>
<evidence type="ECO:0000313" key="3">
    <source>
        <dbReference type="Proteomes" id="UP001153555"/>
    </source>
</evidence>
<name>A0A9N7QYZ2_STRHE</name>
<dbReference type="EMBL" id="CACSLK010000984">
    <property type="protein sequence ID" value="CAA0806508.1"/>
    <property type="molecule type" value="Genomic_DNA"/>
</dbReference>
<evidence type="ECO:0000256" key="1">
    <source>
        <dbReference type="SAM" id="MobiDB-lite"/>
    </source>
</evidence>